<dbReference type="VEuPathDB" id="AmoebaDB:NF0110690"/>
<dbReference type="AlphaFoldDB" id="A0A6A5C8S7"/>
<gene>
    <name evidence="1" type="ORF">FDP41_012442</name>
</gene>
<dbReference type="GeneID" id="68119657"/>
<dbReference type="OMA" id="NRINERM"/>
<reference evidence="1 2" key="1">
    <citation type="journal article" date="2019" name="Sci. Rep.">
        <title>Nanopore sequencing improves the draft genome of the human pathogenic amoeba Naegleria fowleri.</title>
        <authorList>
            <person name="Liechti N."/>
            <person name="Schurch N."/>
            <person name="Bruggmann R."/>
            <person name="Wittwer M."/>
        </authorList>
    </citation>
    <scope>NUCLEOTIDE SEQUENCE [LARGE SCALE GENOMIC DNA]</scope>
    <source>
        <strain evidence="1 2">ATCC 30894</strain>
    </source>
</reference>
<dbReference type="RefSeq" id="XP_044566498.1">
    <property type="nucleotide sequence ID" value="XM_044702963.1"/>
</dbReference>
<sequence length="656" mass="77155">MSQHEHNNHVIDDDPLSTIHHNVQQTQQHKIIPRSKLCDLDLDTLELVLSYFTGASEIESLKYSCRNLFRMLSGGWNLLGDDCKLTSEIEENIMEMYSNNRINERMENMYLPRVYLNVAFGVEDNTQSRIDSEEEELENPSLLLQQFIELFGKQNCKQIAEFEVEVVIDWEQSDALLECLDGIYGPTPPTLGIDDDNNDLQSNITKPAINMTYHAKTEEKRQKLINQHVTIKDRLKKWRSQYPTLLTCTKKMTANPFRVFKKFILHIHITEKYETTRGIPRESIIRLNNRRRYYALFETVDSYIIDLYLGVVVEHYKRVLAFRKLTIWRSSLEEKLKDVAKISLYVFFYFRLIPIMDKCEIPLKKVYSDVEMNYLSRLLQHGEIPKIYKFLTLHQNLICRYRRQIMNKKIALPSIKEVDYERGQVGSLAMINYFNLVSFDTMNDNQRIHFVRTALQHIYKSELSISDEWREKYFTQFGIGKDDEIQVERPLTNEQLLLTFTFQTLEFDRTTTKMKHNIFSLPRYPQVSVSSMSHTRPSDKRLFHVTAGIGTLDKCCVEKWCDVPLLSLCNCSCILCCWCMTSCCCYKTNNFIGNSLRSCGYPYWMASLADLCCCVSHRILPSLDLSFCCDVYNSFYSTPSGKYYTRYSQWEEHDHF</sequence>
<dbReference type="Proteomes" id="UP000444721">
    <property type="component" value="Unassembled WGS sequence"/>
</dbReference>
<name>A0A6A5C8S7_NAEFO</name>
<dbReference type="VEuPathDB" id="AmoebaDB:NfTy_040420"/>
<dbReference type="OrthoDB" id="10379236at2759"/>
<comment type="caution">
    <text evidence="1">The sequence shown here is derived from an EMBL/GenBank/DDBJ whole genome shotgun (WGS) entry which is preliminary data.</text>
</comment>
<keyword evidence="2" id="KW-1185">Reference proteome</keyword>
<evidence type="ECO:0000313" key="2">
    <source>
        <dbReference type="Proteomes" id="UP000444721"/>
    </source>
</evidence>
<proteinExistence type="predicted"/>
<evidence type="ECO:0000313" key="1">
    <source>
        <dbReference type="EMBL" id="KAF0981785.1"/>
    </source>
</evidence>
<protein>
    <submittedName>
        <fullName evidence="1">Uncharacterized protein</fullName>
    </submittedName>
</protein>
<accession>A0A6A5C8S7</accession>
<organism evidence="1 2">
    <name type="scientific">Naegleria fowleri</name>
    <name type="common">Brain eating amoeba</name>
    <dbReference type="NCBI Taxonomy" id="5763"/>
    <lineage>
        <taxon>Eukaryota</taxon>
        <taxon>Discoba</taxon>
        <taxon>Heterolobosea</taxon>
        <taxon>Tetramitia</taxon>
        <taxon>Eutetramitia</taxon>
        <taxon>Vahlkampfiidae</taxon>
        <taxon>Naegleria</taxon>
    </lineage>
</organism>
<dbReference type="VEuPathDB" id="AmoebaDB:FDP41_012442"/>
<dbReference type="EMBL" id="VFQX01000013">
    <property type="protein sequence ID" value="KAF0981785.1"/>
    <property type="molecule type" value="Genomic_DNA"/>
</dbReference>